<gene>
    <name evidence="2" type="ORF">ARALYDRAFT_894927</name>
</gene>
<evidence type="ECO:0000313" key="3">
    <source>
        <dbReference type="Proteomes" id="UP000008694"/>
    </source>
</evidence>
<accession>D7KYH2</accession>
<keyword evidence="3" id="KW-1185">Reference proteome</keyword>
<dbReference type="HOGENOM" id="CLU_3144731_0_0_1"/>
<protein>
    <submittedName>
        <fullName evidence="2">Predicted protein</fullName>
    </submittedName>
</protein>
<dbReference type="Gene3D" id="1.20.1280.50">
    <property type="match status" value="1"/>
</dbReference>
<dbReference type="InterPro" id="IPR001810">
    <property type="entry name" value="F-box_dom"/>
</dbReference>
<organism evidence="3">
    <name type="scientific">Arabidopsis lyrata subsp. lyrata</name>
    <name type="common">Lyre-leaved rock-cress</name>
    <dbReference type="NCBI Taxonomy" id="81972"/>
    <lineage>
        <taxon>Eukaryota</taxon>
        <taxon>Viridiplantae</taxon>
        <taxon>Streptophyta</taxon>
        <taxon>Embryophyta</taxon>
        <taxon>Tracheophyta</taxon>
        <taxon>Spermatophyta</taxon>
        <taxon>Magnoliopsida</taxon>
        <taxon>eudicotyledons</taxon>
        <taxon>Gunneridae</taxon>
        <taxon>Pentapetalae</taxon>
        <taxon>rosids</taxon>
        <taxon>malvids</taxon>
        <taxon>Brassicales</taxon>
        <taxon>Brassicaceae</taxon>
        <taxon>Camelineae</taxon>
        <taxon>Arabidopsis</taxon>
    </lineage>
</organism>
<evidence type="ECO:0000313" key="2">
    <source>
        <dbReference type="EMBL" id="EFH63601.1"/>
    </source>
</evidence>
<dbReference type="Proteomes" id="UP000008694">
    <property type="component" value="Unassembled WGS sequence"/>
</dbReference>
<dbReference type="Gramene" id="scaffold_202001.1">
    <property type="protein sequence ID" value="scaffold_202001.1"/>
    <property type="gene ID" value="scaffold_202001.1"/>
</dbReference>
<dbReference type="SUPFAM" id="SSF81383">
    <property type="entry name" value="F-box domain"/>
    <property type="match status" value="1"/>
</dbReference>
<dbReference type="Pfam" id="PF00646">
    <property type="entry name" value="F-box"/>
    <property type="match status" value="1"/>
</dbReference>
<feature type="domain" description="F-box" evidence="1">
    <location>
        <begin position="9"/>
        <end position="49"/>
    </location>
</feature>
<evidence type="ECO:0000259" key="1">
    <source>
        <dbReference type="SMART" id="SM00256"/>
    </source>
</evidence>
<proteinExistence type="predicted"/>
<sequence>MEDSSFESLTQVLQEDILSRLPLKSLVKFILVSKKWASIFRGPRIRLCS</sequence>
<reference evidence="3" key="1">
    <citation type="journal article" date="2011" name="Nat. Genet.">
        <title>The Arabidopsis lyrata genome sequence and the basis of rapid genome size change.</title>
        <authorList>
            <person name="Hu T.T."/>
            <person name="Pattyn P."/>
            <person name="Bakker E.G."/>
            <person name="Cao J."/>
            <person name="Cheng J.-F."/>
            <person name="Clark R.M."/>
            <person name="Fahlgren N."/>
            <person name="Fawcett J.A."/>
            <person name="Grimwood J."/>
            <person name="Gundlach H."/>
            <person name="Haberer G."/>
            <person name="Hollister J.D."/>
            <person name="Ossowski S."/>
            <person name="Ottilar R.P."/>
            <person name="Salamov A.A."/>
            <person name="Schneeberger K."/>
            <person name="Spannagl M."/>
            <person name="Wang X."/>
            <person name="Yang L."/>
            <person name="Nasrallah M.E."/>
            <person name="Bergelson J."/>
            <person name="Carrington J.C."/>
            <person name="Gaut B.S."/>
            <person name="Schmutz J."/>
            <person name="Mayer K.F.X."/>
            <person name="Van de Peer Y."/>
            <person name="Grigoriev I.V."/>
            <person name="Nordborg M."/>
            <person name="Weigel D."/>
            <person name="Guo Y.-L."/>
        </authorList>
    </citation>
    <scope>NUCLEOTIDE SEQUENCE [LARGE SCALE GENOMIC DNA]</scope>
    <source>
        <strain evidence="3">cv. MN47</strain>
    </source>
</reference>
<dbReference type="EMBL" id="GL348714">
    <property type="protein sequence ID" value="EFH63601.1"/>
    <property type="molecule type" value="Genomic_DNA"/>
</dbReference>
<name>D7KYH2_ARALL</name>
<dbReference type="InterPro" id="IPR036047">
    <property type="entry name" value="F-box-like_dom_sf"/>
</dbReference>
<dbReference type="SMART" id="SM00256">
    <property type="entry name" value="FBOX"/>
    <property type="match status" value="1"/>
</dbReference>
<dbReference type="AlphaFoldDB" id="D7KYH2"/>